<dbReference type="InterPro" id="IPR012677">
    <property type="entry name" value="Nucleotide-bd_a/b_plait_sf"/>
</dbReference>
<dbReference type="InterPro" id="IPR035979">
    <property type="entry name" value="RBD_domain_sf"/>
</dbReference>
<sequence>MFNAFHHYGHIMEVVIPAKRDKGGKRFGFTRFDLVDDKREFEYMLDNIIIGRDKISVNVSRFHRTDRSKLINNQPVKNISGTNSRNGQKQQKQHHQNKAADENTYAQVLRTG</sequence>
<evidence type="ECO:0008006" key="4">
    <source>
        <dbReference type="Google" id="ProtNLM"/>
    </source>
</evidence>
<keyword evidence="3" id="KW-1185">Reference proteome</keyword>
<dbReference type="Gene3D" id="3.30.70.330">
    <property type="match status" value="1"/>
</dbReference>
<dbReference type="SUPFAM" id="SSF54928">
    <property type="entry name" value="RNA-binding domain, RBD"/>
    <property type="match status" value="1"/>
</dbReference>
<dbReference type="GO" id="GO:0003676">
    <property type="term" value="F:nucleic acid binding"/>
    <property type="evidence" value="ECO:0007669"/>
    <property type="project" value="InterPro"/>
</dbReference>
<evidence type="ECO:0000256" key="1">
    <source>
        <dbReference type="SAM" id="MobiDB-lite"/>
    </source>
</evidence>
<reference evidence="3" key="1">
    <citation type="journal article" date="2017" name="Front. Plant Sci.">
        <title>Climate Clever Clovers: New Paradigm to Reduce the Environmental Footprint of Ruminants by Breeding Low Methanogenic Forages Utilizing Haplotype Variation.</title>
        <authorList>
            <person name="Kaur P."/>
            <person name="Appels R."/>
            <person name="Bayer P.E."/>
            <person name="Keeble-Gagnere G."/>
            <person name="Wang J."/>
            <person name="Hirakawa H."/>
            <person name="Shirasawa K."/>
            <person name="Vercoe P."/>
            <person name="Stefanova K."/>
            <person name="Durmic Z."/>
            <person name="Nichols P."/>
            <person name="Revell C."/>
            <person name="Isobe S.N."/>
            <person name="Edwards D."/>
            <person name="Erskine W."/>
        </authorList>
    </citation>
    <scope>NUCLEOTIDE SEQUENCE [LARGE SCALE GENOMIC DNA]</scope>
    <source>
        <strain evidence="3">cv. Daliak</strain>
    </source>
</reference>
<gene>
    <name evidence="2" type="ORF">TSUD_129780</name>
</gene>
<dbReference type="EMBL" id="DF973253">
    <property type="protein sequence ID" value="GAU22766.1"/>
    <property type="molecule type" value="Genomic_DNA"/>
</dbReference>
<protein>
    <recommendedName>
        <fullName evidence="4">RRM domain-containing protein</fullName>
    </recommendedName>
</protein>
<proteinExistence type="predicted"/>
<accession>A0A2Z6LV66</accession>
<feature type="region of interest" description="Disordered" evidence="1">
    <location>
        <begin position="66"/>
        <end position="112"/>
    </location>
</feature>
<organism evidence="2 3">
    <name type="scientific">Trifolium subterraneum</name>
    <name type="common">Subterranean clover</name>
    <dbReference type="NCBI Taxonomy" id="3900"/>
    <lineage>
        <taxon>Eukaryota</taxon>
        <taxon>Viridiplantae</taxon>
        <taxon>Streptophyta</taxon>
        <taxon>Embryophyta</taxon>
        <taxon>Tracheophyta</taxon>
        <taxon>Spermatophyta</taxon>
        <taxon>Magnoliopsida</taxon>
        <taxon>eudicotyledons</taxon>
        <taxon>Gunneridae</taxon>
        <taxon>Pentapetalae</taxon>
        <taxon>rosids</taxon>
        <taxon>fabids</taxon>
        <taxon>Fabales</taxon>
        <taxon>Fabaceae</taxon>
        <taxon>Papilionoideae</taxon>
        <taxon>50 kb inversion clade</taxon>
        <taxon>NPAAA clade</taxon>
        <taxon>Hologalegina</taxon>
        <taxon>IRL clade</taxon>
        <taxon>Trifolieae</taxon>
        <taxon>Trifolium</taxon>
    </lineage>
</organism>
<evidence type="ECO:0000313" key="2">
    <source>
        <dbReference type="EMBL" id="GAU22766.1"/>
    </source>
</evidence>
<feature type="compositionally biased region" description="Polar residues" evidence="1">
    <location>
        <begin position="70"/>
        <end position="87"/>
    </location>
</feature>
<dbReference type="Proteomes" id="UP000242715">
    <property type="component" value="Unassembled WGS sequence"/>
</dbReference>
<name>A0A2Z6LV66_TRISU</name>
<dbReference type="OrthoDB" id="1750209at2759"/>
<evidence type="ECO:0000313" key="3">
    <source>
        <dbReference type="Proteomes" id="UP000242715"/>
    </source>
</evidence>
<dbReference type="AlphaFoldDB" id="A0A2Z6LV66"/>